<dbReference type="RefSeq" id="XP_075091948.1">
    <property type="nucleotide sequence ID" value="XM_075235847.1"/>
</dbReference>
<proteinExistence type="predicted"/>
<name>A0AC58T3Y8_TOBAC</name>
<organism evidence="1 2">
    <name type="scientific">Nicotiana tabacum</name>
    <name type="common">Common tobacco</name>
    <dbReference type="NCBI Taxonomy" id="4097"/>
    <lineage>
        <taxon>Eukaryota</taxon>
        <taxon>Viridiplantae</taxon>
        <taxon>Streptophyta</taxon>
        <taxon>Embryophyta</taxon>
        <taxon>Tracheophyta</taxon>
        <taxon>Spermatophyta</taxon>
        <taxon>Magnoliopsida</taxon>
        <taxon>eudicotyledons</taxon>
        <taxon>Gunneridae</taxon>
        <taxon>Pentapetalae</taxon>
        <taxon>asterids</taxon>
        <taxon>lamiids</taxon>
        <taxon>Solanales</taxon>
        <taxon>Solanaceae</taxon>
        <taxon>Nicotianoideae</taxon>
        <taxon>Nicotianeae</taxon>
        <taxon>Nicotiana</taxon>
    </lineage>
</organism>
<protein>
    <submittedName>
        <fullName evidence="2">Uncharacterized protein LOC142172079</fullName>
    </submittedName>
</protein>
<reference evidence="1" key="1">
    <citation type="journal article" date="2014" name="Nat. Commun.">
        <title>The tobacco genome sequence and its comparison with those of tomato and potato.</title>
        <authorList>
            <person name="Sierro N."/>
            <person name="Battey J.N."/>
            <person name="Ouadi S."/>
            <person name="Bakaher N."/>
            <person name="Bovet L."/>
            <person name="Willig A."/>
            <person name="Goepfert S."/>
            <person name="Peitsch M.C."/>
            <person name="Ivanov N.V."/>
        </authorList>
    </citation>
    <scope>NUCLEOTIDE SEQUENCE [LARGE SCALE GENOMIC DNA]</scope>
</reference>
<sequence>MEVSGPHEEIIPSSIEDILLENAEVFLEPTKLPPIRSCDHAIELILGSTPVNQRPYRYSHEQKDVIEKMIQEILEAKTVKHSTSPFTSPVILVKKKDSTWILCVDYRRLNDITIKNTYPIPVVEDLLDELHELCSNQQTFNLTVKNGGFLWSDKATEGFEALKIAMTQAPILALPNFKLPFVVEVDATQPKWVQEVLDSYKDDPEVQELITKLSIDPHAESSVALQAGGHSGIHATYQRLKAIFYWTGMIKGVKVVVHECEVCQRNKEESVAYPGLLQPLPFSKKAWEHISIDFIKELPKSQRKEVILTVIDRFTKYAHFIAVLHPYNAAQIAQIFLDHICKLHGAPCSIVSDRDTIFVSLCMTCQKPKEWSKWLPMAEFWYNTNFQSAINMTPFKALYGYEPPLPTFKLVAQSKVEAVDQLLKDRQIVNKQLKENLVKAQIRMKQYADNKRSE</sequence>
<reference evidence="2" key="2">
    <citation type="submission" date="2025-08" db="UniProtKB">
        <authorList>
            <consortium name="RefSeq"/>
        </authorList>
    </citation>
    <scope>IDENTIFICATION</scope>
    <source>
        <tissue evidence="2">Leaf</tissue>
    </source>
</reference>
<keyword evidence="1" id="KW-1185">Reference proteome</keyword>
<dbReference type="Proteomes" id="UP000790787">
    <property type="component" value="Chromosome 17"/>
</dbReference>
<evidence type="ECO:0000313" key="1">
    <source>
        <dbReference type="Proteomes" id="UP000790787"/>
    </source>
</evidence>
<evidence type="ECO:0000313" key="2">
    <source>
        <dbReference type="RefSeq" id="XP_075091948.1"/>
    </source>
</evidence>
<gene>
    <name evidence="2" type="primary">LOC142172079</name>
</gene>
<accession>A0AC58T3Y8</accession>